<evidence type="ECO:0000313" key="1">
    <source>
        <dbReference type="EMBL" id="MBK0396574.1"/>
    </source>
</evidence>
<evidence type="ECO:0000313" key="2">
    <source>
        <dbReference type="Proteomes" id="UP000614058"/>
    </source>
</evidence>
<dbReference type="RefSeq" id="WP_200522624.1">
    <property type="nucleotide sequence ID" value="NZ_JAEHNZ010000002.1"/>
</dbReference>
<dbReference type="Proteomes" id="UP000614058">
    <property type="component" value="Unassembled WGS sequence"/>
</dbReference>
<keyword evidence="2" id="KW-1185">Reference proteome</keyword>
<proteinExistence type="predicted"/>
<sequence>MPQSPDPAVLLFQRADNALNAQDFAVALQNTPQGYVYGSAIQTTRSADGWTCFNAPPAADTLCSDTQMLDYLNAP</sequence>
<protein>
    <submittedName>
        <fullName evidence="1">Uncharacterized protein</fullName>
    </submittedName>
</protein>
<accession>A0ABS1BTF7</accession>
<name>A0ABS1BTF7_9NEIS</name>
<reference evidence="1 2" key="1">
    <citation type="journal article" date="2021" name="Pathogens">
        <title>Isolation and Characterization of Kingella bonacorsii sp. nov., A Novel Kingella Species Detected in a Stable Periodontitis Subject.</title>
        <authorList>
            <person name="Antezack A."/>
            <person name="Boxberger M."/>
            <person name="Rolland C."/>
            <person name="Monnet-Corti V."/>
            <person name="La Scola B."/>
        </authorList>
    </citation>
    <scope>NUCLEOTIDE SEQUENCE [LARGE SCALE GENOMIC DNA]</scope>
    <source>
        <strain evidence="1 2">Marseille-Q4569</strain>
    </source>
</reference>
<dbReference type="EMBL" id="JAEHNZ010000002">
    <property type="protein sequence ID" value="MBK0396574.1"/>
    <property type="molecule type" value="Genomic_DNA"/>
</dbReference>
<organism evidence="1 2">
    <name type="scientific">Kingella bonacorsii</name>
    <dbReference type="NCBI Taxonomy" id="2796361"/>
    <lineage>
        <taxon>Bacteria</taxon>
        <taxon>Pseudomonadati</taxon>
        <taxon>Pseudomonadota</taxon>
        <taxon>Betaproteobacteria</taxon>
        <taxon>Neisseriales</taxon>
        <taxon>Neisseriaceae</taxon>
        <taxon>Kingella</taxon>
    </lineage>
</organism>
<comment type="caution">
    <text evidence="1">The sequence shown here is derived from an EMBL/GenBank/DDBJ whole genome shotgun (WGS) entry which is preliminary data.</text>
</comment>
<gene>
    <name evidence="1" type="ORF">JDW22_08310</name>
</gene>